<keyword evidence="3" id="KW-1185">Reference proteome</keyword>
<accession>A0A9R1W975</accession>
<evidence type="ECO:0000313" key="3">
    <source>
        <dbReference type="Proteomes" id="UP000235145"/>
    </source>
</evidence>
<dbReference type="InterPro" id="IPR008906">
    <property type="entry name" value="HATC_C_dom"/>
</dbReference>
<dbReference type="Proteomes" id="UP000235145">
    <property type="component" value="Unassembled WGS sequence"/>
</dbReference>
<dbReference type="GO" id="GO:0046983">
    <property type="term" value="F:protein dimerization activity"/>
    <property type="evidence" value="ECO:0007669"/>
    <property type="project" value="InterPro"/>
</dbReference>
<dbReference type="EMBL" id="NBSK02000002">
    <property type="protein sequence ID" value="KAJ0220820.1"/>
    <property type="molecule type" value="Genomic_DNA"/>
</dbReference>
<evidence type="ECO:0000313" key="2">
    <source>
        <dbReference type="EMBL" id="KAJ0220820.1"/>
    </source>
</evidence>
<comment type="caution">
    <text evidence="2">The sequence shown here is derived from an EMBL/GenBank/DDBJ whole genome shotgun (WGS) entry which is preliminary data.</text>
</comment>
<protein>
    <recommendedName>
        <fullName evidence="1">HAT C-terminal dimerisation domain-containing protein</fullName>
    </recommendedName>
</protein>
<organism evidence="2 3">
    <name type="scientific">Lactuca sativa</name>
    <name type="common">Garden lettuce</name>
    <dbReference type="NCBI Taxonomy" id="4236"/>
    <lineage>
        <taxon>Eukaryota</taxon>
        <taxon>Viridiplantae</taxon>
        <taxon>Streptophyta</taxon>
        <taxon>Embryophyta</taxon>
        <taxon>Tracheophyta</taxon>
        <taxon>Spermatophyta</taxon>
        <taxon>Magnoliopsida</taxon>
        <taxon>eudicotyledons</taxon>
        <taxon>Gunneridae</taxon>
        <taxon>Pentapetalae</taxon>
        <taxon>asterids</taxon>
        <taxon>campanulids</taxon>
        <taxon>Asterales</taxon>
        <taxon>Asteraceae</taxon>
        <taxon>Cichorioideae</taxon>
        <taxon>Cichorieae</taxon>
        <taxon>Lactucinae</taxon>
        <taxon>Lactuca</taxon>
    </lineage>
</organism>
<sequence length="309" mass="35038">MQESQRHQTYKHSLGTARHQIEDPETYNLHRALPDIGPWSGTSIHIRADIGAFDPFIQEENSPRNAERRISRYGIPNGCSDDSSSHQSNITLSQNLIILLRGFESARVRCAYSLVRCAYAHELPASNVALRLAYAKLKPNMSVDEIGSKARAKVINIECKFDKFFKTYLERPNMTSSSQQEAPEEVVKFDDENKFFGKYMTSGSVPSTSSERTQISIVASESTFSNSRREIIDYRTNLSVVIVEALICTQIWLRKSSLLIYDYEEVHDVLADDDLAIEMETEVGVQTSQVTSELLEIESLKARLKIDFK</sequence>
<name>A0A9R1W975_LACSA</name>
<reference evidence="2 3" key="1">
    <citation type="journal article" date="2017" name="Nat. Commun.">
        <title>Genome assembly with in vitro proximity ligation data and whole-genome triplication in lettuce.</title>
        <authorList>
            <person name="Reyes-Chin-Wo S."/>
            <person name="Wang Z."/>
            <person name="Yang X."/>
            <person name="Kozik A."/>
            <person name="Arikit S."/>
            <person name="Song C."/>
            <person name="Xia L."/>
            <person name="Froenicke L."/>
            <person name="Lavelle D.O."/>
            <person name="Truco M.J."/>
            <person name="Xia R."/>
            <person name="Zhu S."/>
            <person name="Xu C."/>
            <person name="Xu H."/>
            <person name="Xu X."/>
            <person name="Cox K."/>
            <person name="Korf I."/>
            <person name="Meyers B.C."/>
            <person name="Michelmore R.W."/>
        </authorList>
    </citation>
    <scope>NUCLEOTIDE SEQUENCE [LARGE SCALE GENOMIC DNA]</scope>
    <source>
        <strain evidence="3">cv. Salinas</strain>
        <tissue evidence="2">Seedlings</tissue>
    </source>
</reference>
<feature type="domain" description="HAT C-terminal dimerisation" evidence="1">
    <location>
        <begin position="214"/>
        <end position="253"/>
    </location>
</feature>
<gene>
    <name evidence="2" type="ORF">LSAT_V11C200064340</name>
</gene>
<dbReference type="AlphaFoldDB" id="A0A9R1W975"/>
<evidence type="ECO:0000259" key="1">
    <source>
        <dbReference type="Pfam" id="PF05699"/>
    </source>
</evidence>
<proteinExistence type="predicted"/>
<dbReference type="Pfam" id="PF05699">
    <property type="entry name" value="Dimer_Tnp_hAT"/>
    <property type="match status" value="1"/>
</dbReference>